<reference evidence="1 2" key="1">
    <citation type="journal article" date="2012" name="New Phytol.">
        <title>Insight into trade-off between wood decay and parasitism from the genome of a fungal forest pathogen.</title>
        <authorList>
            <person name="Olson A."/>
            <person name="Aerts A."/>
            <person name="Asiegbu F."/>
            <person name="Belbahri L."/>
            <person name="Bouzid O."/>
            <person name="Broberg A."/>
            <person name="Canback B."/>
            <person name="Coutinho P.M."/>
            <person name="Cullen D."/>
            <person name="Dalman K."/>
            <person name="Deflorio G."/>
            <person name="van Diepen L.T."/>
            <person name="Dunand C."/>
            <person name="Duplessis S."/>
            <person name="Durling M."/>
            <person name="Gonthier P."/>
            <person name="Grimwood J."/>
            <person name="Fossdal C.G."/>
            <person name="Hansson D."/>
            <person name="Henrissat B."/>
            <person name="Hietala A."/>
            <person name="Himmelstrand K."/>
            <person name="Hoffmeister D."/>
            <person name="Hogberg N."/>
            <person name="James T.Y."/>
            <person name="Karlsson M."/>
            <person name="Kohler A."/>
            <person name="Kues U."/>
            <person name="Lee Y.H."/>
            <person name="Lin Y.C."/>
            <person name="Lind M."/>
            <person name="Lindquist E."/>
            <person name="Lombard V."/>
            <person name="Lucas S."/>
            <person name="Lunden K."/>
            <person name="Morin E."/>
            <person name="Murat C."/>
            <person name="Park J."/>
            <person name="Raffaello T."/>
            <person name="Rouze P."/>
            <person name="Salamov A."/>
            <person name="Schmutz J."/>
            <person name="Solheim H."/>
            <person name="Stahlberg J."/>
            <person name="Velez H."/>
            <person name="de Vries R.P."/>
            <person name="Wiebenga A."/>
            <person name="Woodward S."/>
            <person name="Yakovlev I."/>
            <person name="Garbelotto M."/>
            <person name="Martin F."/>
            <person name="Grigoriev I.V."/>
            <person name="Stenlid J."/>
        </authorList>
    </citation>
    <scope>NUCLEOTIDE SEQUENCE [LARGE SCALE GENOMIC DNA]</scope>
    <source>
        <strain evidence="1 2">TC 32-1</strain>
    </source>
</reference>
<dbReference type="HOGENOM" id="CLU_2838101_0_0_1"/>
<dbReference type="AlphaFoldDB" id="W4K4U4"/>
<dbReference type="Gene3D" id="2.60.20.10">
    <property type="entry name" value="Crystallins"/>
    <property type="match status" value="1"/>
</dbReference>
<accession>W4K4U4</accession>
<dbReference type="EMBL" id="KI925460">
    <property type="protein sequence ID" value="ETW80081.1"/>
    <property type="molecule type" value="Genomic_DNA"/>
</dbReference>
<sequence length="66" mass="6695">SSGQCVGVGSNFNDDVTSFGPDKGLTCTVYSDAGCSGRATGGIVYPGISNLADYNNNDAMSSFKCT</sequence>
<evidence type="ECO:0000313" key="2">
    <source>
        <dbReference type="Proteomes" id="UP000030671"/>
    </source>
</evidence>
<dbReference type="eggNOG" id="ENOG502RD14">
    <property type="taxonomic scope" value="Eukaryota"/>
</dbReference>
<feature type="non-terminal residue" evidence="1">
    <location>
        <position position="1"/>
    </location>
</feature>
<keyword evidence="2" id="KW-1185">Reference proteome</keyword>
<dbReference type="KEGG" id="hir:HETIRDRAFT_322786"/>
<dbReference type="GeneID" id="20670908"/>
<dbReference type="RefSeq" id="XP_009548605.1">
    <property type="nucleotide sequence ID" value="XM_009550310.1"/>
</dbReference>
<dbReference type="Proteomes" id="UP000030671">
    <property type="component" value="Unassembled WGS sequence"/>
</dbReference>
<organism evidence="1 2">
    <name type="scientific">Heterobasidion irregulare (strain TC 32-1)</name>
    <dbReference type="NCBI Taxonomy" id="747525"/>
    <lineage>
        <taxon>Eukaryota</taxon>
        <taxon>Fungi</taxon>
        <taxon>Dikarya</taxon>
        <taxon>Basidiomycota</taxon>
        <taxon>Agaricomycotina</taxon>
        <taxon>Agaricomycetes</taxon>
        <taxon>Russulales</taxon>
        <taxon>Bondarzewiaceae</taxon>
        <taxon>Heterobasidion</taxon>
        <taxon>Heterobasidion annosum species complex</taxon>
    </lineage>
</organism>
<evidence type="ECO:0000313" key="1">
    <source>
        <dbReference type="EMBL" id="ETW80081.1"/>
    </source>
</evidence>
<dbReference type="InParanoid" id="W4K4U4"/>
<name>W4K4U4_HETIT</name>
<protein>
    <submittedName>
        <fullName evidence="1">Uncharacterized protein</fullName>
    </submittedName>
</protein>
<dbReference type="OrthoDB" id="5401396at2759"/>
<proteinExistence type="predicted"/>
<gene>
    <name evidence="1" type="ORF">HETIRDRAFT_322786</name>
</gene>